<dbReference type="OrthoDB" id="2021138at2759"/>
<name>A0A8J4FSC8_9CHLO</name>
<feature type="region of interest" description="Disordered" evidence="1">
    <location>
        <begin position="103"/>
        <end position="167"/>
    </location>
</feature>
<sequence length="877" mass="91632">NTVVSAAAVTSQFAPVQSERSATAVTLQRQASFTAISSRLGGASSMAALALASGRSLSFTARQRHDPDRLWPPAGIARGSHLPAIISGASGRLVESSWTQAASSLQSAPASHNYQQQRRQQGQQQQGQEQQGQEQRPPMTDQPQETVEGGFREAGSHEPHRVQVAQPGLHQDRQWPCIYEPVLASDYAATMACNPLQLRPQEQQPQSPPYDTAENHPTLGEVSPQPGSASTSVPIARRVSFKLSGLPSSTPPDVVQESPRAHLTSDPDPDPDSDLPIPDRIPGRDWSLHPWLDLQAVRGGGDMYNTRDLFGGLPRLTEGHEGDEGTTSGTRTFESTATSPASRPLASQGDWHWPQTGPRTDTSISSLRPSAPPSQPLLMAAVAALTGPRPDAQRGLVRTSSSSSRRRSTGCSFESSGSAGDLLRALHHEAASAKAARRRSASVAMSGPSGLPLPAPRVPQVTCTWGPGETATATATTSTSTMALPPPPRVDELVNASKMECLVSSVAAVPDPAAQAAVRSIQAAGRSGSGGSSDMEHDDRGRGKLVNVDVDVLFEAERVLMCTGGGGGGRDINKGNILSHVRRSCSAVAAADVAKPCDDNGSYTAATGRRHGSAAAAKATEHRRDLAAAQDHFDDGVGGPLEWRSVVTWEVDLEEVSEPLGFDLMETCQPVLQGGGGLSQHLPLLSTGIAVGREADGSQAGGGGGPVSNRSAFFRSWRNVAGGGAAQQPCEIGSAAAAPQPLARRHACNGSSAIASTTSVPAAAAAAGGGITGGVLRTNSFLHAGDGVMDIGSQEDLRRASTNAGSGRLLTRLGYAVRKAVLRGTLADRDRDRERDRDLEDLHLHSHPHSEGITATIASGAIPARGSHLGSTSWLRR</sequence>
<gene>
    <name evidence="2" type="ORF">Vretifemale_13721</name>
</gene>
<feature type="compositionally biased region" description="Polar residues" evidence="1">
    <location>
        <begin position="325"/>
        <end position="341"/>
    </location>
</feature>
<feature type="compositionally biased region" description="Low complexity" evidence="1">
    <location>
        <begin position="103"/>
        <end position="136"/>
    </location>
</feature>
<comment type="caution">
    <text evidence="2">The sequence shown here is derived from an EMBL/GenBank/DDBJ whole genome shotgun (WGS) entry which is preliminary data.</text>
</comment>
<proteinExistence type="predicted"/>
<feature type="non-terminal residue" evidence="2">
    <location>
        <position position="1"/>
    </location>
</feature>
<accession>A0A8J4FSC8</accession>
<feature type="compositionally biased region" description="Polar residues" evidence="1">
    <location>
        <begin position="357"/>
        <end position="368"/>
    </location>
</feature>
<feature type="non-terminal residue" evidence="2">
    <location>
        <position position="877"/>
    </location>
</feature>
<feature type="compositionally biased region" description="Basic and acidic residues" evidence="1">
    <location>
        <begin position="150"/>
        <end position="161"/>
    </location>
</feature>
<protein>
    <submittedName>
        <fullName evidence="2">Uncharacterized protein</fullName>
    </submittedName>
</protein>
<feature type="region of interest" description="Disordered" evidence="1">
    <location>
        <begin position="430"/>
        <end position="486"/>
    </location>
</feature>
<evidence type="ECO:0000313" key="3">
    <source>
        <dbReference type="Proteomes" id="UP000747110"/>
    </source>
</evidence>
<feature type="region of interest" description="Disordered" evidence="1">
    <location>
        <begin position="858"/>
        <end position="877"/>
    </location>
</feature>
<evidence type="ECO:0000313" key="2">
    <source>
        <dbReference type="EMBL" id="GIL85086.1"/>
    </source>
</evidence>
<organism evidence="2 3">
    <name type="scientific">Volvox reticuliferus</name>
    <dbReference type="NCBI Taxonomy" id="1737510"/>
    <lineage>
        <taxon>Eukaryota</taxon>
        <taxon>Viridiplantae</taxon>
        <taxon>Chlorophyta</taxon>
        <taxon>core chlorophytes</taxon>
        <taxon>Chlorophyceae</taxon>
        <taxon>CS clade</taxon>
        <taxon>Chlamydomonadales</taxon>
        <taxon>Volvocaceae</taxon>
        <taxon>Volvox</taxon>
    </lineage>
</organism>
<feature type="region of interest" description="Disordered" evidence="1">
    <location>
        <begin position="200"/>
        <end position="281"/>
    </location>
</feature>
<feature type="region of interest" description="Disordered" evidence="1">
    <location>
        <begin position="315"/>
        <end position="369"/>
    </location>
</feature>
<feature type="region of interest" description="Disordered" evidence="1">
    <location>
        <begin position="520"/>
        <end position="542"/>
    </location>
</feature>
<feature type="region of interest" description="Disordered" evidence="1">
    <location>
        <begin position="387"/>
        <end position="418"/>
    </location>
</feature>
<reference evidence="2" key="1">
    <citation type="journal article" date="2021" name="Proc. Natl. Acad. Sci. U.S.A.">
        <title>Three genomes in the algal genus Volvox reveal the fate of a haploid sex-determining region after a transition to homothallism.</title>
        <authorList>
            <person name="Yamamoto K."/>
            <person name="Hamaji T."/>
            <person name="Kawai-Toyooka H."/>
            <person name="Matsuzaki R."/>
            <person name="Takahashi F."/>
            <person name="Nishimura Y."/>
            <person name="Kawachi M."/>
            <person name="Noguchi H."/>
            <person name="Minakuchi Y."/>
            <person name="Umen J.G."/>
            <person name="Toyoda A."/>
            <person name="Nozaki H."/>
        </authorList>
    </citation>
    <scope>NUCLEOTIDE SEQUENCE</scope>
    <source>
        <strain evidence="2">NIES-3786</strain>
    </source>
</reference>
<feature type="compositionally biased region" description="Low complexity" evidence="1">
    <location>
        <begin position="470"/>
        <end position="481"/>
    </location>
</feature>
<keyword evidence="3" id="KW-1185">Reference proteome</keyword>
<dbReference type="EMBL" id="BNCP01000031">
    <property type="protein sequence ID" value="GIL85086.1"/>
    <property type="molecule type" value="Genomic_DNA"/>
</dbReference>
<dbReference type="Proteomes" id="UP000747110">
    <property type="component" value="Unassembled WGS sequence"/>
</dbReference>
<evidence type="ECO:0000256" key="1">
    <source>
        <dbReference type="SAM" id="MobiDB-lite"/>
    </source>
</evidence>
<dbReference type="AlphaFoldDB" id="A0A8J4FSC8"/>